<sequence>MLRSVFGKSFNAGKCKTLLRLGISRIKLLKNKRDMQVKHMRRELGQLLHAKQELTARIRVEHVFREQNILAAYEIIELFSELLVVRLPIIESQKQCPIDLREAIASLIFAAPRCADLPELQDISSVFAVKYGKDFVAAAAELRPDCGVNRLVIEKLSVRAPSGEVRLKLMKEIAEEQGVDWDAAEFEAELHKPSEDLLDGPDRFMKATQGSFQAPLKDLSTSLVENEEMENDEVSAPFTLPDPPSGCHRQSFSPPDPPSGCHRQSFSPKHKKNTQESGPKREESYKDAADAARAAALSAERAAAAAIAVASLAKENFTRMPSNKISNRSTPESSSASDEDDSRKETTMQENVSPATSDYFKIRMDSFDAHLNRARSDSHDGREAGFAKPVFDEYPEDRQRYSRMQTGGNRKQAVVDAFSSDEDESDSTERSDSPPLQRGGRVDGYPNSRQAGFGSDIHRSSGTHVHDDDDNGFHYHETARQSRGSARKGNGVGPPPQRPPPTLAHNEHFSAQAAPHVHPKLPDYDDLSARFGALKSRN</sequence>
<dbReference type="GO" id="GO:0015031">
    <property type="term" value="P:protein transport"/>
    <property type="evidence" value="ECO:0007669"/>
    <property type="project" value="InterPro"/>
</dbReference>
<dbReference type="EMBL" id="JABFUD020000011">
    <property type="protein sequence ID" value="KAI5073194.1"/>
    <property type="molecule type" value="Genomic_DNA"/>
</dbReference>
<evidence type="ECO:0000256" key="2">
    <source>
        <dbReference type="SAM" id="MobiDB-lite"/>
    </source>
</evidence>
<feature type="region of interest" description="Disordered" evidence="2">
    <location>
        <begin position="374"/>
        <end position="525"/>
    </location>
</feature>
<comment type="similarity">
    <text evidence="1">Belongs to the IST1 family.</text>
</comment>
<organism evidence="3 4">
    <name type="scientific">Adiantum capillus-veneris</name>
    <name type="common">Maidenhair fern</name>
    <dbReference type="NCBI Taxonomy" id="13818"/>
    <lineage>
        <taxon>Eukaryota</taxon>
        <taxon>Viridiplantae</taxon>
        <taxon>Streptophyta</taxon>
        <taxon>Embryophyta</taxon>
        <taxon>Tracheophyta</taxon>
        <taxon>Polypodiopsida</taxon>
        <taxon>Polypodiidae</taxon>
        <taxon>Polypodiales</taxon>
        <taxon>Pteridineae</taxon>
        <taxon>Pteridaceae</taxon>
        <taxon>Vittarioideae</taxon>
        <taxon>Adiantum</taxon>
    </lineage>
</organism>
<feature type="compositionally biased region" description="Pro residues" evidence="2">
    <location>
        <begin position="493"/>
        <end position="502"/>
    </location>
</feature>
<name>A0A9D4ZF66_ADICA</name>
<dbReference type="Gene3D" id="1.20.1260.60">
    <property type="entry name" value="Vacuolar protein sorting-associated protein Ist1"/>
    <property type="match status" value="1"/>
</dbReference>
<dbReference type="Pfam" id="PF03398">
    <property type="entry name" value="Ist1"/>
    <property type="match status" value="1"/>
</dbReference>
<feature type="compositionally biased region" description="Low complexity" evidence="2">
    <location>
        <begin position="291"/>
        <end position="300"/>
    </location>
</feature>
<gene>
    <name evidence="3" type="ORF">GOP47_0011207</name>
</gene>
<feature type="region of interest" description="Disordered" evidence="2">
    <location>
        <begin position="226"/>
        <end position="300"/>
    </location>
</feature>
<dbReference type="AlphaFoldDB" id="A0A9D4ZF66"/>
<feature type="region of interest" description="Disordered" evidence="2">
    <location>
        <begin position="312"/>
        <end position="360"/>
    </location>
</feature>
<comment type="caution">
    <text evidence="3">The sequence shown here is derived from an EMBL/GenBank/DDBJ whole genome shotgun (WGS) entry which is preliminary data.</text>
</comment>
<dbReference type="OrthoDB" id="29853at2759"/>
<dbReference type="InterPro" id="IPR005061">
    <property type="entry name" value="Ist1"/>
</dbReference>
<feature type="compositionally biased region" description="Basic and acidic residues" evidence="2">
    <location>
        <begin position="456"/>
        <end position="480"/>
    </location>
</feature>
<proteinExistence type="inferred from homology"/>
<dbReference type="PANTHER" id="PTHR12161">
    <property type="entry name" value="IST1 FAMILY MEMBER"/>
    <property type="match status" value="1"/>
</dbReference>
<evidence type="ECO:0000313" key="4">
    <source>
        <dbReference type="Proteomes" id="UP000886520"/>
    </source>
</evidence>
<reference evidence="3" key="1">
    <citation type="submission" date="2021-01" db="EMBL/GenBank/DDBJ databases">
        <title>Adiantum capillus-veneris genome.</title>
        <authorList>
            <person name="Fang Y."/>
            <person name="Liao Q."/>
        </authorList>
    </citation>
    <scope>NUCLEOTIDE SEQUENCE</scope>
    <source>
        <strain evidence="3">H3</strain>
        <tissue evidence="3">Leaf</tissue>
    </source>
</reference>
<dbReference type="Proteomes" id="UP000886520">
    <property type="component" value="Chromosome 11"/>
</dbReference>
<evidence type="ECO:0000313" key="3">
    <source>
        <dbReference type="EMBL" id="KAI5073194.1"/>
    </source>
</evidence>
<accession>A0A9D4ZF66</accession>
<feature type="compositionally biased region" description="Basic and acidic residues" evidence="2">
    <location>
        <begin position="374"/>
        <end position="385"/>
    </location>
</feature>
<feature type="compositionally biased region" description="Polar residues" evidence="2">
    <location>
        <begin position="319"/>
        <end position="331"/>
    </location>
</feature>
<evidence type="ECO:0008006" key="5">
    <source>
        <dbReference type="Google" id="ProtNLM"/>
    </source>
</evidence>
<dbReference type="InterPro" id="IPR042277">
    <property type="entry name" value="IST1-like"/>
</dbReference>
<dbReference type="FunFam" id="1.20.1260.60:FF:000003">
    <property type="entry name" value="IST1-like protein isoform A"/>
    <property type="match status" value="1"/>
</dbReference>
<dbReference type="PANTHER" id="PTHR12161:SF5">
    <property type="entry name" value="IST1 HOMOLOG"/>
    <property type="match status" value="1"/>
</dbReference>
<keyword evidence="4" id="KW-1185">Reference proteome</keyword>
<evidence type="ECO:0000256" key="1">
    <source>
        <dbReference type="ARBA" id="ARBA00005536"/>
    </source>
</evidence>
<feature type="compositionally biased region" description="Basic and acidic residues" evidence="2">
    <location>
        <begin position="278"/>
        <end position="290"/>
    </location>
</feature>
<protein>
    <recommendedName>
        <fullName evidence="5">IST1-like protein</fullName>
    </recommendedName>
</protein>